<name>B9S4B3_RICCO</name>
<dbReference type="GO" id="GO:0000976">
    <property type="term" value="F:transcription cis-regulatory region binding"/>
    <property type="evidence" value="ECO:0000318"/>
    <property type="project" value="GO_Central"/>
</dbReference>
<evidence type="ECO:0000313" key="8">
    <source>
        <dbReference type="EMBL" id="EEF41541.1"/>
    </source>
</evidence>
<proteinExistence type="predicted"/>
<dbReference type="GO" id="GO:0003700">
    <property type="term" value="F:DNA-binding transcription factor activity"/>
    <property type="evidence" value="ECO:0000318"/>
    <property type="project" value="GO_Central"/>
</dbReference>
<feature type="region of interest" description="Disordered" evidence="6">
    <location>
        <begin position="254"/>
        <end position="274"/>
    </location>
</feature>
<dbReference type="GO" id="GO:0006355">
    <property type="term" value="P:regulation of DNA-templated transcription"/>
    <property type="evidence" value="ECO:0000318"/>
    <property type="project" value="GO_Central"/>
</dbReference>
<dbReference type="EMBL" id="EQ973864">
    <property type="protein sequence ID" value="EEF41541.1"/>
    <property type="molecule type" value="Genomic_DNA"/>
</dbReference>
<keyword evidence="3" id="KW-0238">DNA-binding</keyword>
<keyword evidence="5" id="KW-0539">Nucleus</keyword>
<evidence type="ECO:0000256" key="3">
    <source>
        <dbReference type="ARBA" id="ARBA00023125"/>
    </source>
</evidence>
<evidence type="ECO:0000256" key="5">
    <source>
        <dbReference type="ARBA" id="ARBA00023242"/>
    </source>
</evidence>
<dbReference type="InterPro" id="IPR003657">
    <property type="entry name" value="WRKY_dom"/>
</dbReference>
<dbReference type="OMA" id="MQNEPGL"/>
<gene>
    <name evidence="8" type="ORF">RCOM_0688810</name>
</gene>
<dbReference type="KEGG" id="rcu:8259516"/>
<keyword evidence="9" id="KW-1185">Reference proteome</keyword>
<dbReference type="PROSITE" id="PS50811">
    <property type="entry name" value="WRKY"/>
    <property type="match status" value="1"/>
</dbReference>
<organism evidence="8 9">
    <name type="scientific">Ricinus communis</name>
    <name type="common">Castor bean</name>
    <dbReference type="NCBI Taxonomy" id="3988"/>
    <lineage>
        <taxon>Eukaryota</taxon>
        <taxon>Viridiplantae</taxon>
        <taxon>Streptophyta</taxon>
        <taxon>Embryophyta</taxon>
        <taxon>Tracheophyta</taxon>
        <taxon>Spermatophyta</taxon>
        <taxon>Magnoliopsida</taxon>
        <taxon>eudicotyledons</taxon>
        <taxon>Gunneridae</taxon>
        <taxon>Pentapetalae</taxon>
        <taxon>rosids</taxon>
        <taxon>fabids</taxon>
        <taxon>Malpighiales</taxon>
        <taxon>Euphorbiaceae</taxon>
        <taxon>Acalyphoideae</taxon>
        <taxon>Acalypheae</taxon>
        <taxon>Ricinus</taxon>
    </lineage>
</organism>
<sequence>MDEFISLILHGVKLAKDLEPSLQNLATQQDMLSKLDEIIRVFITARKMLNAQDSSSHHQMLFRELQQQPNQVDQTIQDWLRTKSIMELFQTQAPLLEKKSSPGGGIDIDTVPTELGGSTGVQAMASSSLQRPRRRKDDGEKRTMRVPAPRMGNTEIPPEDGYTWRKYGQKEILASNYPRGYYRCTHQKLYHCPAKKQVQRLDDDPYTFEVTYRGDHTCHMSSTAPSIPPPPEFSQEMMQTMAAHHPPPWLEFSLGAGGSGGSSSSTGAGPSTTTTTVHEFPVADLADVMFNSGSSSTNSMELIFTSMEDKWDRGDKNN</sequence>
<evidence type="ECO:0000256" key="4">
    <source>
        <dbReference type="ARBA" id="ARBA00023163"/>
    </source>
</evidence>
<dbReference type="FunCoup" id="B9S4B3">
    <property type="interactions" value="4"/>
</dbReference>
<accession>B9S4B3</accession>
<dbReference type="PANTHER" id="PTHR31282">
    <property type="entry name" value="WRKY TRANSCRIPTION FACTOR 21-RELATED"/>
    <property type="match status" value="1"/>
</dbReference>
<feature type="region of interest" description="Disordered" evidence="6">
    <location>
        <begin position="123"/>
        <end position="159"/>
    </location>
</feature>
<protein>
    <submittedName>
        <fullName evidence="8">WRKY transcription factor, putative</fullName>
    </submittedName>
</protein>
<keyword evidence="2" id="KW-0805">Transcription regulation</keyword>
<evidence type="ECO:0000259" key="7">
    <source>
        <dbReference type="PROSITE" id="PS50811"/>
    </source>
</evidence>
<dbReference type="Gene3D" id="2.20.25.80">
    <property type="entry name" value="WRKY domain"/>
    <property type="match status" value="1"/>
</dbReference>
<feature type="compositionally biased region" description="Low complexity" evidence="6">
    <location>
        <begin position="262"/>
        <end position="274"/>
    </location>
</feature>
<dbReference type="SMART" id="SM00774">
    <property type="entry name" value="WRKY"/>
    <property type="match status" value="1"/>
</dbReference>
<feature type="domain" description="WRKY" evidence="7">
    <location>
        <begin position="159"/>
        <end position="221"/>
    </location>
</feature>
<dbReference type="Proteomes" id="UP000008311">
    <property type="component" value="Unassembled WGS sequence"/>
</dbReference>
<dbReference type="OrthoDB" id="684963at2759"/>
<evidence type="ECO:0000256" key="6">
    <source>
        <dbReference type="SAM" id="MobiDB-lite"/>
    </source>
</evidence>
<evidence type="ECO:0000256" key="1">
    <source>
        <dbReference type="ARBA" id="ARBA00004123"/>
    </source>
</evidence>
<dbReference type="Pfam" id="PF03106">
    <property type="entry name" value="WRKY"/>
    <property type="match status" value="1"/>
</dbReference>
<evidence type="ECO:0000256" key="2">
    <source>
        <dbReference type="ARBA" id="ARBA00023015"/>
    </source>
</evidence>
<keyword evidence="4" id="KW-0804">Transcription</keyword>
<dbReference type="InterPro" id="IPR044810">
    <property type="entry name" value="WRKY_plant"/>
</dbReference>
<dbReference type="SUPFAM" id="SSF118290">
    <property type="entry name" value="WRKY DNA-binding domain"/>
    <property type="match status" value="1"/>
</dbReference>
<dbReference type="AlphaFoldDB" id="B9S4B3"/>
<dbReference type="eggNOG" id="ENOG502RSM6">
    <property type="taxonomic scope" value="Eukaryota"/>
</dbReference>
<evidence type="ECO:0000313" key="9">
    <source>
        <dbReference type="Proteomes" id="UP000008311"/>
    </source>
</evidence>
<reference evidence="9" key="1">
    <citation type="journal article" date="2010" name="Nat. Biotechnol.">
        <title>Draft genome sequence of the oilseed species Ricinus communis.</title>
        <authorList>
            <person name="Chan A.P."/>
            <person name="Crabtree J."/>
            <person name="Zhao Q."/>
            <person name="Lorenzi H."/>
            <person name="Orvis J."/>
            <person name="Puiu D."/>
            <person name="Melake-Berhan A."/>
            <person name="Jones K.M."/>
            <person name="Redman J."/>
            <person name="Chen G."/>
            <person name="Cahoon E.B."/>
            <person name="Gedil M."/>
            <person name="Stanke M."/>
            <person name="Haas B.J."/>
            <person name="Wortman J.R."/>
            <person name="Fraser-Liggett C.M."/>
            <person name="Ravel J."/>
            <person name="Rabinowicz P.D."/>
        </authorList>
    </citation>
    <scope>NUCLEOTIDE SEQUENCE [LARGE SCALE GENOMIC DNA]</scope>
    <source>
        <strain evidence="9">cv. Hale</strain>
    </source>
</reference>
<dbReference type="InterPro" id="IPR036576">
    <property type="entry name" value="WRKY_dom_sf"/>
</dbReference>
<dbReference type="GO" id="GO:0005634">
    <property type="term" value="C:nucleus"/>
    <property type="evidence" value="ECO:0000318"/>
    <property type="project" value="GO_Central"/>
</dbReference>
<dbReference type="InParanoid" id="B9S4B3"/>
<comment type="subcellular location">
    <subcellularLocation>
        <location evidence="1">Nucleus</location>
    </subcellularLocation>
</comment>